<dbReference type="InterPro" id="IPR013094">
    <property type="entry name" value="AB_hydrolase_3"/>
</dbReference>
<gene>
    <name evidence="4" type="ORF">FHP25_01925</name>
</gene>
<dbReference type="PANTHER" id="PTHR48081">
    <property type="entry name" value="AB HYDROLASE SUPERFAMILY PROTEIN C4A8.06C"/>
    <property type="match status" value="1"/>
</dbReference>
<organism evidence="4 5">
    <name type="scientific">Vineibacter terrae</name>
    <dbReference type="NCBI Taxonomy" id="2586908"/>
    <lineage>
        <taxon>Bacteria</taxon>
        <taxon>Pseudomonadati</taxon>
        <taxon>Pseudomonadota</taxon>
        <taxon>Alphaproteobacteria</taxon>
        <taxon>Hyphomicrobiales</taxon>
        <taxon>Vineibacter</taxon>
    </lineage>
</organism>
<dbReference type="SUPFAM" id="SSF53474">
    <property type="entry name" value="alpha/beta-Hydrolases"/>
    <property type="match status" value="1"/>
</dbReference>
<dbReference type="Pfam" id="PF07859">
    <property type="entry name" value="Abhydrolase_3"/>
    <property type="match status" value="1"/>
</dbReference>
<dbReference type="AlphaFoldDB" id="A0A5C8PUD5"/>
<evidence type="ECO:0000256" key="2">
    <source>
        <dbReference type="ARBA" id="ARBA00022801"/>
    </source>
</evidence>
<dbReference type="GO" id="GO:0016787">
    <property type="term" value="F:hydrolase activity"/>
    <property type="evidence" value="ECO:0007669"/>
    <property type="project" value="UniProtKB-KW"/>
</dbReference>
<dbReference type="FunFam" id="3.40.50.1820:FF:000089">
    <property type="entry name" value="Alpha/beta hydrolase"/>
    <property type="match status" value="1"/>
</dbReference>
<reference evidence="4 5" key="1">
    <citation type="submission" date="2019-06" db="EMBL/GenBank/DDBJ databases">
        <title>New taxonomy in bacterial strain CC-CFT640, isolated from vineyard.</title>
        <authorList>
            <person name="Lin S.-Y."/>
            <person name="Tsai C.-F."/>
            <person name="Young C.-C."/>
        </authorList>
    </citation>
    <scope>NUCLEOTIDE SEQUENCE [LARGE SCALE GENOMIC DNA]</scope>
    <source>
        <strain evidence="4 5">CC-CFT640</strain>
    </source>
</reference>
<keyword evidence="5" id="KW-1185">Reference proteome</keyword>
<comment type="similarity">
    <text evidence="1">Belongs to the 'GDXG' lipolytic enzyme family.</text>
</comment>
<evidence type="ECO:0000313" key="5">
    <source>
        <dbReference type="Proteomes" id="UP000321638"/>
    </source>
</evidence>
<dbReference type="InterPro" id="IPR029058">
    <property type="entry name" value="AB_hydrolase_fold"/>
</dbReference>
<dbReference type="Proteomes" id="UP000321638">
    <property type="component" value="Unassembled WGS sequence"/>
</dbReference>
<dbReference type="Gene3D" id="3.40.50.1820">
    <property type="entry name" value="alpha/beta hydrolase"/>
    <property type="match status" value="1"/>
</dbReference>
<name>A0A5C8PUD5_9HYPH</name>
<accession>A0A5C8PUD5</accession>
<dbReference type="PANTHER" id="PTHR48081:SF8">
    <property type="entry name" value="ALPHA_BETA HYDROLASE FOLD-3 DOMAIN-CONTAINING PROTEIN-RELATED"/>
    <property type="match status" value="1"/>
</dbReference>
<dbReference type="EMBL" id="VDUZ01000002">
    <property type="protein sequence ID" value="TXL81847.1"/>
    <property type="molecule type" value="Genomic_DNA"/>
</dbReference>
<keyword evidence="2 4" id="KW-0378">Hydrolase</keyword>
<protein>
    <submittedName>
        <fullName evidence="4">Alpha/beta hydrolase</fullName>
    </submittedName>
</protein>
<feature type="domain" description="Alpha/beta hydrolase fold-3" evidence="3">
    <location>
        <begin position="87"/>
        <end position="293"/>
    </location>
</feature>
<evidence type="ECO:0000259" key="3">
    <source>
        <dbReference type="Pfam" id="PF07859"/>
    </source>
</evidence>
<dbReference type="InterPro" id="IPR050300">
    <property type="entry name" value="GDXG_lipolytic_enzyme"/>
</dbReference>
<comment type="caution">
    <text evidence="4">The sequence shown here is derived from an EMBL/GenBank/DDBJ whole genome shotgun (WGS) entry which is preliminary data.</text>
</comment>
<dbReference type="OrthoDB" id="9806180at2"/>
<sequence length="322" mass="34236">MRRNDVPLDPEAQEVLELQAASGRPAWSSIGPVAARQQFAETRTASGGVRPDTVRASDHVIRRDGRDLAVRLYRPAAASPKALLPTVIWAHGGGWVVGDIDTHDGTCGQLAAQADVAVLSVDYRLAPEAPFPAAFDDMVAALDWASHEGDSIGIDPHLLALGGDSAGGNLAAAAALWARDRAMNNLRFQLLVYPVTDCATGTASYARFADGFGLTRDSMQWFLDQYTPRASDRSDWRAAPLRAASVAGACPAMLITAGFDPLRDEGRAYARRLRDEGGGCDLVEFGGMIHGFFGMSALLHGGRRAIATAALALNEALIDRAE</sequence>
<evidence type="ECO:0000313" key="4">
    <source>
        <dbReference type="EMBL" id="TXL81847.1"/>
    </source>
</evidence>
<evidence type="ECO:0000256" key="1">
    <source>
        <dbReference type="ARBA" id="ARBA00010515"/>
    </source>
</evidence>
<proteinExistence type="inferred from homology"/>